<reference evidence="1 2" key="2">
    <citation type="submission" date="2020-08" db="EMBL/GenBank/DDBJ databases">
        <title>Adhaeribacter dokdonensis sp. nov., isolated from the rhizosphere of Elymus tsukushiensis, a plant native to the Dokdo Islands, Republic of Korea.</title>
        <authorList>
            <person name="Ghim S.Y."/>
        </authorList>
    </citation>
    <scope>NUCLEOTIDE SEQUENCE [LARGE SCALE GENOMIC DNA]</scope>
    <source>
        <strain evidence="1 2">KUDC8001</strain>
    </source>
</reference>
<gene>
    <name evidence="1" type="ORF">HUW48_19515</name>
</gene>
<keyword evidence="2" id="KW-1185">Reference proteome</keyword>
<dbReference type="Proteomes" id="UP000514509">
    <property type="component" value="Chromosome"/>
</dbReference>
<organism evidence="1 2">
    <name type="scientific">Adhaeribacter radiodurans</name>
    <dbReference type="NCBI Taxonomy" id="2745197"/>
    <lineage>
        <taxon>Bacteria</taxon>
        <taxon>Pseudomonadati</taxon>
        <taxon>Bacteroidota</taxon>
        <taxon>Cytophagia</taxon>
        <taxon>Cytophagales</taxon>
        <taxon>Hymenobacteraceae</taxon>
        <taxon>Adhaeribacter</taxon>
    </lineage>
</organism>
<evidence type="ECO:0000313" key="2">
    <source>
        <dbReference type="Proteomes" id="UP000514509"/>
    </source>
</evidence>
<evidence type="ECO:0000313" key="1">
    <source>
        <dbReference type="EMBL" id="QMU30078.1"/>
    </source>
</evidence>
<sequence length="73" mass="8517">MILVVVGETIKNDKIMELKDYTTLQEEEFDVMAYRLNLLAEVLENVKPGADLPKSRELKNAAREVLYFFRQLI</sequence>
<dbReference type="EMBL" id="CP055153">
    <property type="protein sequence ID" value="QMU30078.1"/>
    <property type="molecule type" value="Genomic_DNA"/>
</dbReference>
<dbReference type="KEGG" id="add:HUW48_19515"/>
<protein>
    <submittedName>
        <fullName evidence="1">Uncharacterized protein</fullName>
    </submittedName>
</protein>
<dbReference type="AlphaFoldDB" id="A0A7L7LB60"/>
<accession>A0A7L7LB60</accession>
<proteinExistence type="predicted"/>
<name>A0A7L7LB60_9BACT</name>
<reference evidence="1 2" key="1">
    <citation type="submission" date="2020-06" db="EMBL/GenBank/DDBJ databases">
        <authorList>
            <person name="Hwang Y.J."/>
        </authorList>
    </citation>
    <scope>NUCLEOTIDE SEQUENCE [LARGE SCALE GENOMIC DNA]</scope>
    <source>
        <strain evidence="1 2">KUDC8001</strain>
    </source>
</reference>